<evidence type="ECO:0000313" key="2">
    <source>
        <dbReference type="EMBL" id="KNC70507.1"/>
    </source>
</evidence>
<proteinExistence type="predicted"/>
<keyword evidence="3" id="KW-1185">Reference proteome</keyword>
<accession>A0A0L0F1E5</accession>
<gene>
    <name evidence="2" type="ORF">SARC_16963</name>
</gene>
<name>A0A0L0F1E5_9EUKA</name>
<sequence length="79" mass="8318">MPTRTIQTQRRTLAAMQRGTSARMSERPACTQTYHPTNSAVSNVRRVATSPTVVADAAKVPVPVGMATGSISGFLSALT</sequence>
<evidence type="ECO:0000313" key="3">
    <source>
        <dbReference type="Proteomes" id="UP000054560"/>
    </source>
</evidence>
<feature type="region of interest" description="Disordered" evidence="1">
    <location>
        <begin position="1"/>
        <end position="36"/>
    </location>
</feature>
<evidence type="ECO:0000256" key="1">
    <source>
        <dbReference type="SAM" id="MobiDB-lite"/>
    </source>
</evidence>
<protein>
    <submittedName>
        <fullName evidence="2">Uncharacterized protein</fullName>
    </submittedName>
</protein>
<dbReference type="RefSeq" id="XP_014144409.1">
    <property type="nucleotide sequence ID" value="XM_014288934.1"/>
</dbReference>
<dbReference type="EMBL" id="KQ250980">
    <property type="protein sequence ID" value="KNC70507.1"/>
    <property type="molecule type" value="Genomic_DNA"/>
</dbReference>
<dbReference type="AlphaFoldDB" id="A0A0L0F1E5"/>
<dbReference type="Proteomes" id="UP000054560">
    <property type="component" value="Unassembled WGS sequence"/>
</dbReference>
<reference evidence="2 3" key="1">
    <citation type="submission" date="2011-02" db="EMBL/GenBank/DDBJ databases">
        <title>The Genome Sequence of Sphaeroforma arctica JP610.</title>
        <authorList>
            <consortium name="The Broad Institute Genome Sequencing Platform"/>
            <person name="Russ C."/>
            <person name="Cuomo C."/>
            <person name="Young S.K."/>
            <person name="Zeng Q."/>
            <person name="Gargeya S."/>
            <person name="Alvarado L."/>
            <person name="Berlin A."/>
            <person name="Chapman S.B."/>
            <person name="Chen Z."/>
            <person name="Freedman E."/>
            <person name="Gellesch M."/>
            <person name="Goldberg J."/>
            <person name="Griggs A."/>
            <person name="Gujja S."/>
            <person name="Heilman E."/>
            <person name="Heiman D."/>
            <person name="Howarth C."/>
            <person name="Mehta T."/>
            <person name="Neiman D."/>
            <person name="Pearson M."/>
            <person name="Roberts A."/>
            <person name="Saif S."/>
            <person name="Shea T."/>
            <person name="Shenoy N."/>
            <person name="Sisk P."/>
            <person name="Stolte C."/>
            <person name="Sykes S."/>
            <person name="White J."/>
            <person name="Yandava C."/>
            <person name="Burger G."/>
            <person name="Gray M.W."/>
            <person name="Holland P.W.H."/>
            <person name="King N."/>
            <person name="Lang F.B.F."/>
            <person name="Roger A.J."/>
            <person name="Ruiz-Trillo I."/>
            <person name="Haas B."/>
            <person name="Nusbaum C."/>
            <person name="Birren B."/>
        </authorList>
    </citation>
    <scope>NUCLEOTIDE SEQUENCE [LARGE SCALE GENOMIC DNA]</scope>
    <source>
        <strain evidence="2 3">JP610</strain>
    </source>
</reference>
<dbReference type="GeneID" id="25917467"/>
<feature type="compositionally biased region" description="Polar residues" evidence="1">
    <location>
        <begin position="1"/>
        <end position="11"/>
    </location>
</feature>
<organism evidence="2 3">
    <name type="scientific">Sphaeroforma arctica JP610</name>
    <dbReference type="NCBI Taxonomy" id="667725"/>
    <lineage>
        <taxon>Eukaryota</taxon>
        <taxon>Ichthyosporea</taxon>
        <taxon>Ichthyophonida</taxon>
        <taxon>Sphaeroforma</taxon>
    </lineage>
</organism>
<feature type="non-terminal residue" evidence="2">
    <location>
        <position position="79"/>
    </location>
</feature>